<dbReference type="RefSeq" id="WP_130199463.1">
    <property type="nucleotide sequence ID" value="NZ_QVFV01000003.1"/>
</dbReference>
<gene>
    <name evidence="2" type="ORF">DYY88_14700</name>
</gene>
<accession>A0A4Q7E4P4</accession>
<dbReference type="OrthoDB" id="581948at2"/>
<proteinExistence type="predicted"/>
<reference evidence="2 3" key="1">
    <citation type="submission" date="2018-11" db="EMBL/GenBank/DDBJ databases">
        <title>Whole genome sequencing of an environmental sample.</title>
        <authorList>
            <person name="Sarangi A.N."/>
            <person name="Singh D."/>
            <person name="Tripathy S."/>
        </authorList>
    </citation>
    <scope>NUCLEOTIDE SEQUENCE [LARGE SCALE GENOMIC DNA]</scope>
    <source>
        <strain evidence="2 3">Lakshadweep</strain>
    </source>
</reference>
<sequence length="163" mass="18767">MNLSIADLTALIMVVFTFVTTVANILLWISTRRTVTILLDQVRHQIASGYSQAQHSVIDAHRDLFFGILNNPTLREAFTQANGLDLKDWELQKVSEFLVNQVLIGFLNFKNGIISGVHFDGFTRDARDVFAYPSIRSHWKKMRSVHSEDFRHFVETKLLFEEP</sequence>
<protein>
    <submittedName>
        <fullName evidence="2">Uncharacterized protein</fullName>
    </submittedName>
</protein>
<keyword evidence="1" id="KW-0812">Transmembrane</keyword>
<evidence type="ECO:0000313" key="3">
    <source>
        <dbReference type="Proteomes" id="UP000292459"/>
    </source>
</evidence>
<dbReference type="EMBL" id="QVFV01000003">
    <property type="protein sequence ID" value="RZM77820.1"/>
    <property type="molecule type" value="Genomic_DNA"/>
</dbReference>
<keyword evidence="3" id="KW-1185">Reference proteome</keyword>
<dbReference type="Proteomes" id="UP000292459">
    <property type="component" value="Unassembled WGS sequence"/>
</dbReference>
<evidence type="ECO:0000313" key="2">
    <source>
        <dbReference type="EMBL" id="RZM77820.1"/>
    </source>
</evidence>
<evidence type="ECO:0000256" key="1">
    <source>
        <dbReference type="SAM" id="Phobius"/>
    </source>
</evidence>
<keyword evidence="1" id="KW-1133">Transmembrane helix</keyword>
<dbReference type="AlphaFoldDB" id="A0A4Q7E4P4"/>
<comment type="caution">
    <text evidence="2">The sequence shown here is derived from an EMBL/GenBank/DDBJ whole genome shotgun (WGS) entry which is preliminary data.</text>
</comment>
<keyword evidence="1" id="KW-0472">Membrane</keyword>
<name>A0A4Q7E4P4_9CYAN</name>
<feature type="transmembrane region" description="Helical" evidence="1">
    <location>
        <begin position="6"/>
        <end position="29"/>
    </location>
</feature>
<organism evidence="2 3">
    <name type="scientific">Leptolyngbya iicbica LK</name>
    <dbReference type="NCBI Taxonomy" id="2294035"/>
    <lineage>
        <taxon>Bacteria</taxon>
        <taxon>Bacillati</taxon>
        <taxon>Cyanobacteriota</taxon>
        <taxon>Cyanophyceae</taxon>
        <taxon>Leptolyngbyales</taxon>
        <taxon>Leptolyngbyaceae</taxon>
        <taxon>Leptolyngbya group</taxon>
        <taxon>Leptolyngbya</taxon>
        <taxon>Leptolyngbya iicbica</taxon>
    </lineage>
</organism>